<feature type="compositionally biased region" description="Low complexity" evidence="1">
    <location>
        <begin position="125"/>
        <end position="135"/>
    </location>
</feature>
<dbReference type="PANTHER" id="PTHR42051">
    <property type="entry name" value="MEIOTICALLY UP-REGULATED PROTEIN PB1A10.08"/>
    <property type="match status" value="1"/>
</dbReference>
<feature type="compositionally biased region" description="Acidic residues" evidence="1">
    <location>
        <begin position="413"/>
        <end position="429"/>
    </location>
</feature>
<feature type="compositionally biased region" description="Polar residues" evidence="1">
    <location>
        <begin position="343"/>
        <end position="355"/>
    </location>
</feature>
<dbReference type="PANTHER" id="PTHR42051:SF1">
    <property type="entry name" value="MEIOTICALLY UP-REGULATED PROTEIN PB1A10.08"/>
    <property type="match status" value="1"/>
</dbReference>
<evidence type="ECO:0000256" key="1">
    <source>
        <dbReference type="SAM" id="MobiDB-lite"/>
    </source>
</evidence>
<feature type="compositionally biased region" description="Polar residues" evidence="1">
    <location>
        <begin position="539"/>
        <end position="550"/>
    </location>
</feature>
<feature type="compositionally biased region" description="Polar residues" evidence="1">
    <location>
        <begin position="136"/>
        <end position="145"/>
    </location>
</feature>
<feature type="region of interest" description="Disordered" evidence="1">
    <location>
        <begin position="506"/>
        <end position="555"/>
    </location>
</feature>
<feature type="compositionally biased region" description="Polar residues" evidence="1">
    <location>
        <begin position="210"/>
        <end position="239"/>
    </location>
</feature>
<dbReference type="Proteomes" id="UP000095009">
    <property type="component" value="Unassembled WGS sequence"/>
</dbReference>
<name>A0A1E3PQ91_9ASCO</name>
<feature type="compositionally biased region" description="Basic and acidic residues" evidence="1">
    <location>
        <begin position="356"/>
        <end position="378"/>
    </location>
</feature>
<reference evidence="3 4" key="1">
    <citation type="journal article" date="2016" name="Proc. Natl. Acad. Sci. U.S.A.">
        <title>Comparative genomics of biotechnologically important yeasts.</title>
        <authorList>
            <person name="Riley R."/>
            <person name="Haridas S."/>
            <person name="Wolfe K.H."/>
            <person name="Lopes M.R."/>
            <person name="Hittinger C.T."/>
            <person name="Goeker M."/>
            <person name="Salamov A.A."/>
            <person name="Wisecaver J.H."/>
            <person name="Long T.M."/>
            <person name="Calvey C.H."/>
            <person name="Aerts A.L."/>
            <person name="Barry K.W."/>
            <person name="Choi C."/>
            <person name="Clum A."/>
            <person name="Coughlan A.Y."/>
            <person name="Deshpande S."/>
            <person name="Douglass A.P."/>
            <person name="Hanson S.J."/>
            <person name="Klenk H.-P."/>
            <person name="LaButti K.M."/>
            <person name="Lapidus A."/>
            <person name="Lindquist E.A."/>
            <person name="Lipzen A.M."/>
            <person name="Meier-Kolthoff J.P."/>
            <person name="Ohm R.A."/>
            <person name="Otillar R.P."/>
            <person name="Pangilinan J.L."/>
            <person name="Peng Y."/>
            <person name="Rokas A."/>
            <person name="Rosa C.A."/>
            <person name="Scheuner C."/>
            <person name="Sibirny A.A."/>
            <person name="Slot J.C."/>
            <person name="Stielow J.B."/>
            <person name="Sun H."/>
            <person name="Kurtzman C.P."/>
            <person name="Blackwell M."/>
            <person name="Grigoriev I.V."/>
            <person name="Jeffries T.W."/>
        </authorList>
    </citation>
    <scope>NUCLEOTIDE SEQUENCE [LARGE SCALE GENOMIC DNA]</scope>
    <source>
        <strain evidence="3 4">DSM 6958</strain>
    </source>
</reference>
<evidence type="ECO:0000313" key="4">
    <source>
        <dbReference type="Proteomes" id="UP000095009"/>
    </source>
</evidence>
<feature type="compositionally biased region" description="Low complexity" evidence="1">
    <location>
        <begin position="64"/>
        <end position="78"/>
    </location>
</feature>
<protein>
    <submittedName>
        <fullName evidence="3">Uncharacterized protein</fullName>
    </submittedName>
</protein>
<feature type="region of interest" description="Disordered" evidence="1">
    <location>
        <begin position="465"/>
        <end position="489"/>
    </location>
</feature>
<gene>
    <name evidence="3" type="ORF">NADFUDRAFT_82041</name>
</gene>
<feature type="compositionally biased region" description="Low complexity" evidence="1">
    <location>
        <begin position="471"/>
        <end position="489"/>
    </location>
</feature>
<feature type="region of interest" description="Disordered" evidence="1">
    <location>
        <begin position="125"/>
        <end position="145"/>
    </location>
</feature>
<feature type="region of interest" description="Disordered" evidence="1">
    <location>
        <begin position="410"/>
        <end position="431"/>
    </location>
</feature>
<keyword evidence="2" id="KW-0812">Transmembrane</keyword>
<feature type="region of interest" description="Disordered" evidence="1">
    <location>
        <begin position="313"/>
        <end position="385"/>
    </location>
</feature>
<proteinExistence type="predicted"/>
<dbReference type="EMBL" id="KV454407">
    <property type="protein sequence ID" value="ODQ67609.1"/>
    <property type="molecule type" value="Genomic_DNA"/>
</dbReference>
<keyword evidence="2" id="KW-1133">Transmembrane helix</keyword>
<feature type="region of interest" description="Disordered" evidence="1">
    <location>
        <begin position="204"/>
        <end position="267"/>
    </location>
</feature>
<dbReference type="AlphaFoldDB" id="A0A1E3PQ91"/>
<keyword evidence="2" id="KW-0472">Membrane</keyword>
<dbReference type="InterPro" id="IPR034443">
    <property type="entry name" value="PB1A10.08"/>
</dbReference>
<feature type="compositionally biased region" description="Polar residues" evidence="1">
    <location>
        <begin position="79"/>
        <end position="88"/>
    </location>
</feature>
<evidence type="ECO:0000256" key="2">
    <source>
        <dbReference type="SAM" id="Phobius"/>
    </source>
</evidence>
<feature type="region of interest" description="Disordered" evidence="1">
    <location>
        <begin position="64"/>
        <end position="91"/>
    </location>
</feature>
<feature type="compositionally biased region" description="Polar residues" evidence="1">
    <location>
        <begin position="507"/>
        <end position="531"/>
    </location>
</feature>
<feature type="compositionally biased region" description="Low complexity" evidence="1">
    <location>
        <begin position="240"/>
        <end position="253"/>
    </location>
</feature>
<feature type="compositionally biased region" description="Polar residues" evidence="1">
    <location>
        <begin position="320"/>
        <end position="329"/>
    </location>
</feature>
<keyword evidence="4" id="KW-1185">Reference proteome</keyword>
<feature type="transmembrane region" description="Helical" evidence="2">
    <location>
        <begin position="36"/>
        <end position="54"/>
    </location>
</feature>
<evidence type="ECO:0000313" key="3">
    <source>
        <dbReference type="EMBL" id="ODQ67609.1"/>
    </source>
</evidence>
<dbReference type="OrthoDB" id="4091414at2759"/>
<organism evidence="3 4">
    <name type="scientific">Nadsonia fulvescens var. elongata DSM 6958</name>
    <dbReference type="NCBI Taxonomy" id="857566"/>
    <lineage>
        <taxon>Eukaryota</taxon>
        <taxon>Fungi</taxon>
        <taxon>Dikarya</taxon>
        <taxon>Ascomycota</taxon>
        <taxon>Saccharomycotina</taxon>
        <taxon>Dipodascomycetes</taxon>
        <taxon>Dipodascales</taxon>
        <taxon>Dipodascales incertae sedis</taxon>
        <taxon>Nadsonia</taxon>
    </lineage>
</organism>
<accession>A0A1E3PQ91</accession>
<feature type="region of interest" description="Disordered" evidence="1">
    <location>
        <begin position="158"/>
        <end position="177"/>
    </location>
</feature>
<sequence>MAMTTISTLVMTTIASAIMTAPKIIAAVQPEKLMPLVALIIPATTPIITAMAIISELATISSSVSSTGSSEGNNSSRSPCKTSRGNGSRTHRKYNRFLSLDSYKSKSLVSPPSSVSPELNAVTKTAATSASSSKTNSPQNKTHTNMIKTKLRVVSSTKSTNKAWPINKPGNSFDDDSKFTTGSASPYKLSLSLFSEDDQDFFNDQEYNGDSENGQFAASSGRPSSIFSPNFRQRSVSPASSLSSTFGEESSTLILKEDRNPDSDEEVEDFDIEHEEEYFKNYYSLSPSSHDSSCSTYLKNPQRSTTENLQTKLKPIDASKSLQPPQRSGSLKRISRKARQPIHYSQQHPLTNTNTFEKDIYDPKDDQTESLSKTRRDSVNSQRDSSSTFIMTNLYISSDERGYLASDSNYESLYEEEEEEEEVNEEYKEDELVRPNNFQRTYSISHSDSRILNSSDSSIITINRHQEASPHENSPSSSPETLVPSPLKVSLSSDISKPILEKVYHSPPSTYKSPPNINSPLSCSSDNTTKPDTSKPEKSGNSSLEPQQTIPEPKKSIVSNFTASIRALTQAASSLSNSQTSTMLLAFSPRSTDEHLPTYDTTTSMVLNEDETREEFDQANQLEKDCANKVDNTKRVSSPPSSLSLASSDEIMTVPRKLSKPKCIQLTTYKFVSTPLPNPLPARPREPRLNPAFLRIYAIETVMRINGKLESNQEGISNSRAFKTMILPARNNTKSITGQKVVDGTDSDRGFVRKCFFTGFDLGGERWSKKSGSPRQRVKLLFDSRSLE</sequence>